<feature type="chain" id="PRO_5040496870" description="Peptidase A2 domain-containing protein" evidence="1">
    <location>
        <begin position="25"/>
        <end position="140"/>
    </location>
</feature>
<proteinExistence type="predicted"/>
<reference evidence="2" key="1">
    <citation type="journal article" date="2023" name="Science">
        <title>Genome structures resolve the early diversification of teleost fishes.</title>
        <authorList>
            <person name="Parey E."/>
            <person name="Louis A."/>
            <person name="Montfort J."/>
            <person name="Bouchez O."/>
            <person name="Roques C."/>
            <person name="Iampietro C."/>
            <person name="Lluch J."/>
            <person name="Castinel A."/>
            <person name="Donnadieu C."/>
            <person name="Desvignes T."/>
            <person name="Floi Bucao C."/>
            <person name="Jouanno E."/>
            <person name="Wen M."/>
            <person name="Mejri S."/>
            <person name="Dirks R."/>
            <person name="Jansen H."/>
            <person name="Henkel C."/>
            <person name="Chen W.J."/>
            <person name="Zahm M."/>
            <person name="Cabau C."/>
            <person name="Klopp C."/>
            <person name="Thompson A.W."/>
            <person name="Robinson-Rechavi M."/>
            <person name="Braasch I."/>
            <person name="Lecointre G."/>
            <person name="Bobe J."/>
            <person name="Postlethwait J.H."/>
            <person name="Berthelot C."/>
            <person name="Roest Crollius H."/>
            <person name="Guiguen Y."/>
        </authorList>
    </citation>
    <scope>NUCLEOTIDE SEQUENCE</scope>
    <source>
        <strain evidence="2">WJC10195</strain>
    </source>
</reference>
<gene>
    <name evidence="2" type="ORF">SKAU_G00275530</name>
</gene>
<dbReference type="CDD" id="cd00303">
    <property type="entry name" value="retropepsin_like"/>
    <property type="match status" value="1"/>
</dbReference>
<evidence type="ECO:0000256" key="1">
    <source>
        <dbReference type="SAM" id="SignalP"/>
    </source>
</evidence>
<evidence type="ECO:0000313" key="2">
    <source>
        <dbReference type="EMBL" id="KAJ8348964.1"/>
    </source>
</evidence>
<sequence>MSASLLFNGLIQVVSVLVDSGTDGNFIDADLASQLHLPSAPLQTPLEALAITGASLRRITHVTPPPVAGQKQAFRGELIGGVAEFSVSQSAAGPAWTPTLLTRNHCTWRTRDLVMRRKRGTCWPIAPLHHQANHPPTQPP</sequence>
<feature type="signal peptide" evidence="1">
    <location>
        <begin position="1"/>
        <end position="24"/>
    </location>
</feature>
<name>A0A9Q1F1H8_SYNKA</name>
<dbReference type="AlphaFoldDB" id="A0A9Q1F1H8"/>
<protein>
    <recommendedName>
        <fullName evidence="4">Peptidase A2 domain-containing protein</fullName>
    </recommendedName>
</protein>
<keyword evidence="3" id="KW-1185">Reference proteome</keyword>
<dbReference type="Proteomes" id="UP001152622">
    <property type="component" value="Chromosome 10"/>
</dbReference>
<comment type="caution">
    <text evidence="2">The sequence shown here is derived from an EMBL/GenBank/DDBJ whole genome shotgun (WGS) entry which is preliminary data.</text>
</comment>
<organism evidence="2 3">
    <name type="scientific">Synaphobranchus kaupii</name>
    <name type="common">Kaup's arrowtooth eel</name>
    <dbReference type="NCBI Taxonomy" id="118154"/>
    <lineage>
        <taxon>Eukaryota</taxon>
        <taxon>Metazoa</taxon>
        <taxon>Chordata</taxon>
        <taxon>Craniata</taxon>
        <taxon>Vertebrata</taxon>
        <taxon>Euteleostomi</taxon>
        <taxon>Actinopterygii</taxon>
        <taxon>Neopterygii</taxon>
        <taxon>Teleostei</taxon>
        <taxon>Anguilliformes</taxon>
        <taxon>Synaphobranchidae</taxon>
        <taxon>Synaphobranchus</taxon>
    </lineage>
</organism>
<keyword evidence="1" id="KW-0732">Signal</keyword>
<dbReference type="EMBL" id="JAINUF010000010">
    <property type="protein sequence ID" value="KAJ8348964.1"/>
    <property type="molecule type" value="Genomic_DNA"/>
</dbReference>
<accession>A0A9Q1F1H8</accession>
<evidence type="ECO:0000313" key="3">
    <source>
        <dbReference type="Proteomes" id="UP001152622"/>
    </source>
</evidence>
<evidence type="ECO:0008006" key="4">
    <source>
        <dbReference type="Google" id="ProtNLM"/>
    </source>
</evidence>